<feature type="compositionally biased region" description="Pro residues" evidence="1">
    <location>
        <begin position="17"/>
        <end position="26"/>
    </location>
</feature>
<dbReference type="AlphaFoldDB" id="C7J2X0"/>
<protein>
    <submittedName>
        <fullName evidence="2">Os05g0566700 protein</fullName>
    </submittedName>
</protein>
<feature type="compositionally biased region" description="Pro residues" evidence="1">
    <location>
        <begin position="49"/>
        <end position="65"/>
    </location>
</feature>
<accession>C7J2X0</accession>
<evidence type="ECO:0000313" key="2">
    <source>
        <dbReference type="EMBL" id="BAH93258.1"/>
    </source>
</evidence>
<sequence length="123" mass="12706">IHAAAVADRHRRSSYRAPPPPAPPPSIRRVSPPVAPPIHSSSAACSPGPSRPIAPTLPPSAPPPSIRRVSLPAAPPPPSIHRRSPSHASASQGRTLIAARHPADWGPNADPASTPQQSTEGRC</sequence>
<feature type="compositionally biased region" description="Polar residues" evidence="1">
    <location>
        <begin position="111"/>
        <end position="123"/>
    </location>
</feature>
<dbReference type="EMBL" id="AP008211">
    <property type="protein sequence ID" value="BAH93258.1"/>
    <property type="molecule type" value="Genomic_DNA"/>
</dbReference>
<dbReference type="Proteomes" id="UP000000763">
    <property type="component" value="Chromosome 5"/>
</dbReference>
<evidence type="ECO:0000313" key="3">
    <source>
        <dbReference type="Proteomes" id="UP000000763"/>
    </source>
</evidence>
<reference evidence="2 3" key="1">
    <citation type="journal article" date="2005" name="Nature">
        <title>The map-based sequence of the rice genome.</title>
        <authorList>
            <consortium name="International rice genome sequencing project (IRGSP)"/>
            <person name="Matsumoto T."/>
            <person name="Wu J."/>
            <person name="Kanamori H."/>
            <person name="Katayose Y."/>
            <person name="Fujisawa M."/>
            <person name="Namiki N."/>
            <person name="Mizuno H."/>
            <person name="Yamamoto K."/>
            <person name="Antonio B.A."/>
            <person name="Baba T."/>
            <person name="Sakata K."/>
            <person name="Nagamura Y."/>
            <person name="Aoki H."/>
            <person name="Arikawa K."/>
            <person name="Arita K."/>
            <person name="Bito T."/>
            <person name="Chiden Y."/>
            <person name="Fujitsuka N."/>
            <person name="Fukunaka R."/>
            <person name="Hamada M."/>
            <person name="Harada C."/>
            <person name="Hayashi A."/>
            <person name="Hijishita S."/>
            <person name="Honda M."/>
            <person name="Hosokawa S."/>
            <person name="Ichikawa Y."/>
            <person name="Idonuma A."/>
            <person name="Iijima M."/>
            <person name="Ikeda M."/>
            <person name="Ikeno M."/>
            <person name="Ito K."/>
            <person name="Ito S."/>
            <person name="Ito T."/>
            <person name="Ito Y."/>
            <person name="Ito Y."/>
            <person name="Iwabuchi A."/>
            <person name="Kamiya K."/>
            <person name="Karasawa W."/>
            <person name="Kurita K."/>
            <person name="Katagiri S."/>
            <person name="Kikuta A."/>
            <person name="Kobayashi H."/>
            <person name="Kobayashi N."/>
            <person name="Machita K."/>
            <person name="Maehara T."/>
            <person name="Masukawa M."/>
            <person name="Mizubayashi T."/>
            <person name="Mukai Y."/>
            <person name="Nagasaki H."/>
            <person name="Nagata Y."/>
            <person name="Naito S."/>
            <person name="Nakashima M."/>
            <person name="Nakama Y."/>
            <person name="Nakamichi Y."/>
            <person name="Nakamura M."/>
            <person name="Meguro A."/>
            <person name="Negishi M."/>
            <person name="Ohta I."/>
            <person name="Ohta T."/>
            <person name="Okamoto M."/>
            <person name="Ono N."/>
            <person name="Saji S."/>
            <person name="Sakaguchi M."/>
            <person name="Sakai K."/>
            <person name="Shibata M."/>
            <person name="Shimokawa T."/>
            <person name="Song J."/>
            <person name="Takazaki Y."/>
            <person name="Terasawa K."/>
            <person name="Tsugane M."/>
            <person name="Tsuji K."/>
            <person name="Ueda S."/>
            <person name="Waki K."/>
            <person name="Yamagata H."/>
            <person name="Yamamoto M."/>
            <person name="Yamamoto S."/>
            <person name="Yamane H."/>
            <person name="Yoshiki S."/>
            <person name="Yoshihara R."/>
            <person name="Yukawa K."/>
            <person name="Zhong H."/>
            <person name="Yano M."/>
            <person name="Yuan Q."/>
            <person name="Ouyang S."/>
            <person name="Liu J."/>
            <person name="Jones K.M."/>
            <person name="Gansberger K."/>
            <person name="Moffat K."/>
            <person name="Hill J."/>
            <person name="Bera J."/>
            <person name="Fadrosh D."/>
            <person name="Jin S."/>
            <person name="Johri S."/>
            <person name="Kim M."/>
            <person name="Overton L."/>
            <person name="Reardon M."/>
            <person name="Tsitrin T."/>
            <person name="Vuong H."/>
            <person name="Weaver B."/>
            <person name="Ciecko A."/>
            <person name="Tallon L."/>
            <person name="Jackson J."/>
            <person name="Pai G."/>
            <person name="Aken S.V."/>
            <person name="Utterback T."/>
            <person name="Reidmuller S."/>
            <person name="Feldblyum T."/>
            <person name="Hsiao J."/>
            <person name="Zismann V."/>
            <person name="Iobst S."/>
            <person name="de Vazeille A.R."/>
            <person name="Buell C.R."/>
            <person name="Ying K."/>
            <person name="Li Y."/>
            <person name="Lu T."/>
            <person name="Huang Y."/>
            <person name="Zhao Q."/>
            <person name="Feng Q."/>
            <person name="Zhang L."/>
            <person name="Zhu J."/>
            <person name="Weng Q."/>
            <person name="Mu J."/>
            <person name="Lu Y."/>
            <person name="Fan D."/>
            <person name="Liu Y."/>
            <person name="Guan J."/>
            <person name="Zhang Y."/>
            <person name="Yu S."/>
            <person name="Liu X."/>
            <person name="Zhang Y."/>
            <person name="Hong G."/>
            <person name="Han B."/>
            <person name="Choisne N."/>
            <person name="Demange N."/>
            <person name="Orjeda G."/>
            <person name="Samain S."/>
            <person name="Cattolico L."/>
            <person name="Pelletier E."/>
            <person name="Couloux A."/>
            <person name="Segurens B."/>
            <person name="Wincker P."/>
            <person name="D'Hont A."/>
            <person name="Scarpelli C."/>
            <person name="Weissenbach J."/>
            <person name="Salanoubat M."/>
            <person name="Quetier F."/>
            <person name="Yu Y."/>
            <person name="Kim H.R."/>
            <person name="Rambo T."/>
            <person name="Currie J."/>
            <person name="Collura K."/>
            <person name="Luo M."/>
            <person name="Yang T."/>
            <person name="Ammiraju J.S.S."/>
            <person name="Engler F."/>
            <person name="Soderlund C."/>
            <person name="Wing R.A."/>
            <person name="Palmer L.E."/>
            <person name="de la Bastide M."/>
            <person name="Spiegel L."/>
            <person name="Nascimento L."/>
            <person name="Zutavern T."/>
            <person name="O'Shaughnessy A."/>
            <person name="Dike S."/>
            <person name="Dedhia N."/>
            <person name="Preston R."/>
            <person name="Balija V."/>
            <person name="McCombie W.R."/>
            <person name="Chow T."/>
            <person name="Chen H."/>
            <person name="Chung M."/>
            <person name="Chen C."/>
            <person name="Shaw J."/>
            <person name="Wu H."/>
            <person name="Hsiao K."/>
            <person name="Chao Y."/>
            <person name="Chu M."/>
            <person name="Cheng C."/>
            <person name="Hour A."/>
            <person name="Lee P."/>
            <person name="Lin S."/>
            <person name="Lin Y."/>
            <person name="Liou J."/>
            <person name="Liu S."/>
            <person name="Hsing Y."/>
            <person name="Raghuvanshi S."/>
            <person name="Mohanty A."/>
            <person name="Bharti A.K."/>
            <person name="Gaur A."/>
            <person name="Gupta V."/>
            <person name="Kumar D."/>
            <person name="Ravi V."/>
            <person name="Vij S."/>
            <person name="Kapur A."/>
            <person name="Khurana P."/>
            <person name="Khurana P."/>
            <person name="Khurana J.P."/>
            <person name="Tyagi A.K."/>
            <person name="Gaikwad K."/>
            <person name="Singh A."/>
            <person name="Dalal V."/>
            <person name="Srivastava S."/>
            <person name="Dixit A."/>
            <person name="Pal A.K."/>
            <person name="Ghazi I.A."/>
            <person name="Yadav M."/>
            <person name="Pandit A."/>
            <person name="Bhargava A."/>
            <person name="Sureshbabu K."/>
            <person name="Batra K."/>
            <person name="Sharma T.R."/>
            <person name="Mohapatra T."/>
            <person name="Singh N.K."/>
            <person name="Messing J."/>
            <person name="Nelson A.B."/>
            <person name="Fuks G."/>
            <person name="Kavchok S."/>
            <person name="Keizer G."/>
            <person name="Linton E."/>
            <person name="Llaca V."/>
            <person name="Song R."/>
            <person name="Tanyolac B."/>
            <person name="Young S."/>
            <person name="Ho-Il K."/>
            <person name="Hahn J.H."/>
            <person name="Sangsakoo G."/>
            <person name="Vanavichit A."/>
            <person name="de Mattos Luiz.A.T."/>
            <person name="Zimmer P.D."/>
            <person name="Malone G."/>
            <person name="Dellagostin O."/>
            <person name="de Oliveira A.C."/>
            <person name="Bevan M."/>
            <person name="Bancroft I."/>
            <person name="Minx P."/>
            <person name="Cordum H."/>
            <person name="Wilson R."/>
            <person name="Cheng Z."/>
            <person name="Jin W."/>
            <person name="Jiang J."/>
            <person name="Leong S.A."/>
            <person name="Iwama H."/>
            <person name="Gojobori T."/>
            <person name="Itoh T."/>
            <person name="Niimura Y."/>
            <person name="Fujii Y."/>
            <person name="Habara T."/>
            <person name="Sakai H."/>
            <person name="Sato Y."/>
            <person name="Wilson G."/>
            <person name="Kumar K."/>
            <person name="McCouch S."/>
            <person name="Juretic N."/>
            <person name="Hoen D."/>
            <person name="Wright S."/>
            <person name="Bruskiewich R."/>
            <person name="Bureau T."/>
            <person name="Miyao A."/>
            <person name="Hirochika H."/>
            <person name="Nishikawa T."/>
            <person name="Kadowaki K."/>
            <person name="Sugiura M."/>
            <person name="Burr B."/>
            <person name="Sasaki T."/>
        </authorList>
    </citation>
    <scope>NUCLEOTIDE SEQUENCE [LARGE SCALE GENOMIC DNA]</scope>
    <source>
        <strain evidence="3">cv. Nipponbare</strain>
    </source>
</reference>
<reference evidence="3" key="2">
    <citation type="journal article" date="2008" name="Nucleic Acids Res.">
        <title>The rice annotation project database (RAP-DB): 2008 update.</title>
        <authorList>
            <consortium name="The rice annotation project (RAP)"/>
        </authorList>
    </citation>
    <scope>GENOME REANNOTATION</scope>
    <source>
        <strain evidence="3">cv. Nipponbare</strain>
    </source>
</reference>
<name>C7J2X0_ORYSJ</name>
<organism evidence="2 3">
    <name type="scientific">Oryza sativa subsp. japonica</name>
    <name type="common">Rice</name>
    <dbReference type="NCBI Taxonomy" id="39947"/>
    <lineage>
        <taxon>Eukaryota</taxon>
        <taxon>Viridiplantae</taxon>
        <taxon>Streptophyta</taxon>
        <taxon>Embryophyta</taxon>
        <taxon>Tracheophyta</taxon>
        <taxon>Spermatophyta</taxon>
        <taxon>Magnoliopsida</taxon>
        <taxon>Liliopsida</taxon>
        <taxon>Poales</taxon>
        <taxon>Poaceae</taxon>
        <taxon>BOP clade</taxon>
        <taxon>Oryzoideae</taxon>
        <taxon>Oryzeae</taxon>
        <taxon>Oryzinae</taxon>
        <taxon>Oryza</taxon>
        <taxon>Oryza sativa</taxon>
    </lineage>
</organism>
<evidence type="ECO:0000256" key="1">
    <source>
        <dbReference type="SAM" id="MobiDB-lite"/>
    </source>
</evidence>
<dbReference type="KEGG" id="dosa:Os05g0566700"/>
<feature type="non-terminal residue" evidence="2">
    <location>
        <position position="1"/>
    </location>
</feature>
<gene>
    <name evidence="2" type="ordered locus">Os05g0566700</name>
</gene>
<feature type="region of interest" description="Disordered" evidence="1">
    <location>
        <begin position="1"/>
        <end position="123"/>
    </location>
</feature>
<proteinExistence type="predicted"/>